<gene>
    <name evidence="1" type="ORF">METZ01_LOCUS8134</name>
</gene>
<name>A0A381NL93_9ZZZZ</name>
<sequence length="132" mass="14020">MKKILALGFVWLLVACSAYSPFDVSEMPGTYHLISVEGQVLPATVTDGGDDGTPQPVTITFGVIQLGLNGEFLSRITVDGKTTTESGMFTLVPSEDARLNFSSDGGAFGAILSGKRLTVYDDSLTFVYDRSG</sequence>
<dbReference type="AlphaFoldDB" id="A0A381NL93"/>
<evidence type="ECO:0000313" key="1">
    <source>
        <dbReference type="EMBL" id="SUZ55280.1"/>
    </source>
</evidence>
<organism evidence="1">
    <name type="scientific">marine metagenome</name>
    <dbReference type="NCBI Taxonomy" id="408172"/>
    <lineage>
        <taxon>unclassified sequences</taxon>
        <taxon>metagenomes</taxon>
        <taxon>ecological metagenomes</taxon>
    </lineage>
</organism>
<dbReference type="EMBL" id="UINC01000438">
    <property type="protein sequence ID" value="SUZ55280.1"/>
    <property type="molecule type" value="Genomic_DNA"/>
</dbReference>
<accession>A0A381NL93</accession>
<reference evidence="1" key="1">
    <citation type="submission" date="2018-05" db="EMBL/GenBank/DDBJ databases">
        <authorList>
            <person name="Lanie J.A."/>
            <person name="Ng W.-L."/>
            <person name="Kazmierczak K.M."/>
            <person name="Andrzejewski T.M."/>
            <person name="Davidsen T.M."/>
            <person name="Wayne K.J."/>
            <person name="Tettelin H."/>
            <person name="Glass J.I."/>
            <person name="Rusch D."/>
            <person name="Podicherti R."/>
            <person name="Tsui H.-C.T."/>
            <person name="Winkler M.E."/>
        </authorList>
    </citation>
    <scope>NUCLEOTIDE SEQUENCE</scope>
</reference>
<protein>
    <submittedName>
        <fullName evidence="1">Uncharacterized protein</fullName>
    </submittedName>
</protein>
<dbReference type="PROSITE" id="PS51257">
    <property type="entry name" value="PROKAR_LIPOPROTEIN"/>
    <property type="match status" value="1"/>
</dbReference>
<proteinExistence type="predicted"/>